<organism evidence="1 2">
    <name type="scientific">Wandonia haliotis</name>
    <dbReference type="NCBI Taxonomy" id="574963"/>
    <lineage>
        <taxon>Bacteria</taxon>
        <taxon>Pseudomonadati</taxon>
        <taxon>Bacteroidota</taxon>
        <taxon>Flavobacteriia</taxon>
        <taxon>Flavobacteriales</taxon>
        <taxon>Crocinitomicaceae</taxon>
        <taxon>Wandonia</taxon>
    </lineage>
</organism>
<name>A0ABN1MUI4_9FLAO</name>
<comment type="caution">
    <text evidence="1">The sequence shown here is derived from an EMBL/GenBank/DDBJ whole genome shotgun (WGS) entry which is preliminary data.</text>
</comment>
<evidence type="ECO:0008006" key="3">
    <source>
        <dbReference type="Google" id="ProtNLM"/>
    </source>
</evidence>
<dbReference type="Proteomes" id="UP001501126">
    <property type="component" value="Unassembled WGS sequence"/>
</dbReference>
<accession>A0ABN1MUI4</accession>
<reference evidence="1 2" key="1">
    <citation type="journal article" date="2019" name="Int. J. Syst. Evol. Microbiol.">
        <title>The Global Catalogue of Microorganisms (GCM) 10K type strain sequencing project: providing services to taxonomists for standard genome sequencing and annotation.</title>
        <authorList>
            <consortium name="The Broad Institute Genomics Platform"/>
            <consortium name="The Broad Institute Genome Sequencing Center for Infectious Disease"/>
            <person name="Wu L."/>
            <person name="Ma J."/>
        </authorList>
    </citation>
    <scope>NUCLEOTIDE SEQUENCE [LARGE SCALE GENOMIC DNA]</scope>
    <source>
        <strain evidence="1 2">JCM 16083</strain>
    </source>
</reference>
<dbReference type="RefSeq" id="WP_343791116.1">
    <property type="nucleotide sequence ID" value="NZ_BAAAFH010000025.1"/>
</dbReference>
<keyword evidence="2" id="KW-1185">Reference proteome</keyword>
<sequence length="166" mass="19694">MEKIHRVVYLMFVLPLLFGCKQSVNNNFGKKKNEAFFEKIDSIEVKPLLDIDTCIAINDDYYNKFITEISCDEAMEILEQNMDSKRKVYAFYFMIYECKKYNEMYQFIIQNRDSDSSRICIWDSPNSVIERFPIEVMCYTLIGNRNFTDTTKIKSLESIISSLENR</sequence>
<evidence type="ECO:0000313" key="1">
    <source>
        <dbReference type="EMBL" id="GAA0877026.1"/>
    </source>
</evidence>
<evidence type="ECO:0000313" key="2">
    <source>
        <dbReference type="Proteomes" id="UP001501126"/>
    </source>
</evidence>
<protein>
    <recommendedName>
        <fullName evidence="3">Lipoprotein</fullName>
    </recommendedName>
</protein>
<dbReference type="PROSITE" id="PS51257">
    <property type="entry name" value="PROKAR_LIPOPROTEIN"/>
    <property type="match status" value="1"/>
</dbReference>
<proteinExistence type="predicted"/>
<gene>
    <name evidence="1" type="ORF">GCM10009118_34360</name>
</gene>
<dbReference type="EMBL" id="BAAAFH010000025">
    <property type="protein sequence ID" value="GAA0877026.1"/>
    <property type="molecule type" value="Genomic_DNA"/>
</dbReference>